<dbReference type="AlphaFoldDB" id="A0A1C7I4G6"/>
<reference evidence="1" key="1">
    <citation type="submission" date="2017-04" db="EMBL/GenBank/DDBJ databases">
        <title>Complete Genome Sequences of Twelve Strains of a Stable Defined Moderately Diverse Mouse Microbiota 2 (sDMDMm2).</title>
        <authorList>
            <person name="Uchimura Y."/>
            <person name="Wyss M."/>
            <person name="Brugiroux S."/>
            <person name="Limenitakis J.P."/>
            <person name="Stecher B."/>
            <person name="McCoy K.D."/>
            <person name="Macpherson A.J."/>
        </authorList>
    </citation>
    <scope>NUCLEOTIDE SEQUENCE</scope>
    <source>
        <strain evidence="1">YL58</strain>
    </source>
</reference>
<proteinExistence type="predicted"/>
<sequence length="82" mass="9719">MRKYEKKETDMLTELYCNRCGKKLHVENGIAMEGVLPVDITWGYFSKKDTQRHQFDLCEDCYDEIIRGFAIPVDKKNEKELL</sequence>
<accession>A0A1C7I4G6</accession>
<dbReference type="RefSeq" id="WP_065540697.1">
    <property type="nucleotide sequence ID" value="NZ_CP015405.2"/>
</dbReference>
<gene>
    <name evidence="1" type="ORF">A4V09_00950</name>
</gene>
<name>A0A1C7I4G6_9FIRM</name>
<evidence type="ECO:0000313" key="2">
    <source>
        <dbReference type="Proteomes" id="UP000092574"/>
    </source>
</evidence>
<dbReference type="Proteomes" id="UP000092574">
    <property type="component" value="Chromosome"/>
</dbReference>
<protein>
    <recommendedName>
        <fullName evidence="3">Ribosomal-protein-alanine N-acetyltransferase</fullName>
    </recommendedName>
</protein>
<keyword evidence="2" id="KW-1185">Reference proteome</keyword>
<dbReference type="EMBL" id="CP015405">
    <property type="protein sequence ID" value="ANU74465.1"/>
    <property type="molecule type" value="Genomic_DNA"/>
</dbReference>
<evidence type="ECO:0008006" key="3">
    <source>
        <dbReference type="Google" id="ProtNLM"/>
    </source>
</evidence>
<dbReference type="OrthoDB" id="9797806at2"/>
<dbReference type="STRING" id="1796616.A4V09_00950"/>
<evidence type="ECO:0000313" key="1">
    <source>
        <dbReference type="EMBL" id="ANU74465.1"/>
    </source>
</evidence>
<dbReference type="KEGG" id="byl:A4V09_00950"/>
<organism evidence="1 2">
    <name type="scientific">Blautia pseudococcoides</name>
    <dbReference type="NCBI Taxonomy" id="1796616"/>
    <lineage>
        <taxon>Bacteria</taxon>
        <taxon>Bacillati</taxon>
        <taxon>Bacillota</taxon>
        <taxon>Clostridia</taxon>
        <taxon>Lachnospirales</taxon>
        <taxon>Lachnospiraceae</taxon>
        <taxon>Blautia</taxon>
    </lineage>
</organism>